<comment type="caution">
    <text evidence="3">The sequence shown here is derived from an EMBL/GenBank/DDBJ whole genome shotgun (WGS) entry which is preliminary data.</text>
</comment>
<evidence type="ECO:0000313" key="3">
    <source>
        <dbReference type="EMBL" id="SMP41964.1"/>
    </source>
</evidence>
<proteinExistence type="predicted"/>
<feature type="region of interest" description="Disordered" evidence="1">
    <location>
        <begin position="108"/>
        <end position="130"/>
    </location>
</feature>
<evidence type="ECO:0000256" key="2">
    <source>
        <dbReference type="SAM" id="Phobius"/>
    </source>
</evidence>
<feature type="transmembrane region" description="Helical" evidence="2">
    <location>
        <begin position="136"/>
        <end position="159"/>
    </location>
</feature>
<sequence>MPVIQCPTCKRSLNLKQMPTAPRIKCPGCANPITVSEAIAGAKSSGGSARPAQASGRGPLTPEDEGFNFAQIQFPAAGPAAVSTFQTGHQSLDVYQGPIPGDPLGDQMGGVEEEAIDTGGPSPGSSKGKGKLSRTALVAILGGTATLLVVAIVVGTLIAGGGAVEKGGSNSGAQVSE</sequence>
<keyword evidence="4" id="KW-1185">Reference proteome</keyword>
<keyword evidence="2" id="KW-0812">Transmembrane</keyword>
<dbReference type="EMBL" id="FXUG01000001">
    <property type="protein sequence ID" value="SMP41964.1"/>
    <property type="molecule type" value="Genomic_DNA"/>
</dbReference>
<keyword evidence="2" id="KW-1133">Transmembrane helix</keyword>
<dbReference type="Proteomes" id="UP001158067">
    <property type="component" value="Unassembled WGS sequence"/>
</dbReference>
<protein>
    <recommendedName>
        <fullName evidence="5">Zinc finger/thioredoxin putative domain-containing protein</fullName>
    </recommendedName>
</protein>
<evidence type="ECO:0008006" key="5">
    <source>
        <dbReference type="Google" id="ProtNLM"/>
    </source>
</evidence>
<organism evidence="3 4">
    <name type="scientific">Neorhodopirellula lusitana</name>
    <dbReference type="NCBI Taxonomy" id="445327"/>
    <lineage>
        <taxon>Bacteria</taxon>
        <taxon>Pseudomonadati</taxon>
        <taxon>Planctomycetota</taxon>
        <taxon>Planctomycetia</taxon>
        <taxon>Pirellulales</taxon>
        <taxon>Pirellulaceae</taxon>
        <taxon>Neorhodopirellula</taxon>
    </lineage>
</organism>
<feature type="region of interest" description="Disordered" evidence="1">
    <location>
        <begin position="42"/>
        <end position="61"/>
    </location>
</feature>
<keyword evidence="2" id="KW-0472">Membrane</keyword>
<evidence type="ECO:0000256" key="1">
    <source>
        <dbReference type="SAM" id="MobiDB-lite"/>
    </source>
</evidence>
<accession>A0ABY1PRD3</accession>
<reference evidence="3 4" key="1">
    <citation type="submission" date="2017-05" db="EMBL/GenBank/DDBJ databases">
        <authorList>
            <person name="Varghese N."/>
            <person name="Submissions S."/>
        </authorList>
    </citation>
    <scope>NUCLEOTIDE SEQUENCE [LARGE SCALE GENOMIC DNA]</scope>
    <source>
        <strain evidence="3 4">DSM 25457</strain>
    </source>
</reference>
<gene>
    <name evidence="3" type="ORF">SAMN06265222_101686</name>
</gene>
<evidence type="ECO:0000313" key="4">
    <source>
        <dbReference type="Proteomes" id="UP001158067"/>
    </source>
</evidence>
<name>A0ABY1PRD3_9BACT</name>